<dbReference type="RefSeq" id="WP_101462548.1">
    <property type="nucleotide sequence ID" value="NZ_PJMW01000001.1"/>
</dbReference>
<gene>
    <name evidence="8" type="ORF">ATK86_0024</name>
</gene>
<dbReference type="InterPro" id="IPR017972">
    <property type="entry name" value="Cyt_P450_CS"/>
</dbReference>
<dbReference type="PRINTS" id="PR00359">
    <property type="entry name" value="BP450"/>
</dbReference>
<evidence type="ECO:0000313" key="9">
    <source>
        <dbReference type="Proteomes" id="UP000233766"/>
    </source>
</evidence>
<keyword evidence="9" id="KW-1185">Reference proteome</keyword>
<dbReference type="Gene3D" id="1.10.630.10">
    <property type="entry name" value="Cytochrome P450"/>
    <property type="match status" value="1"/>
</dbReference>
<proteinExistence type="inferred from homology"/>
<dbReference type="GO" id="GO:0004497">
    <property type="term" value="F:monooxygenase activity"/>
    <property type="evidence" value="ECO:0007669"/>
    <property type="project" value="UniProtKB-KW"/>
</dbReference>
<dbReference type="OrthoDB" id="9801155at2"/>
<organism evidence="8 9">
    <name type="scientific">Nocardia fluminea</name>
    <dbReference type="NCBI Taxonomy" id="134984"/>
    <lineage>
        <taxon>Bacteria</taxon>
        <taxon>Bacillati</taxon>
        <taxon>Actinomycetota</taxon>
        <taxon>Actinomycetes</taxon>
        <taxon>Mycobacteriales</taxon>
        <taxon>Nocardiaceae</taxon>
        <taxon>Nocardia</taxon>
    </lineage>
</organism>
<keyword evidence="6 7" id="KW-0503">Monooxygenase</keyword>
<evidence type="ECO:0000256" key="5">
    <source>
        <dbReference type="ARBA" id="ARBA00023004"/>
    </source>
</evidence>
<keyword evidence="4 7" id="KW-0560">Oxidoreductase</keyword>
<dbReference type="GO" id="GO:0020037">
    <property type="term" value="F:heme binding"/>
    <property type="evidence" value="ECO:0007669"/>
    <property type="project" value="InterPro"/>
</dbReference>
<dbReference type="GO" id="GO:0016705">
    <property type="term" value="F:oxidoreductase activity, acting on paired donors, with incorporation or reduction of molecular oxygen"/>
    <property type="evidence" value="ECO:0007669"/>
    <property type="project" value="InterPro"/>
</dbReference>
<dbReference type="GO" id="GO:0005506">
    <property type="term" value="F:iron ion binding"/>
    <property type="evidence" value="ECO:0007669"/>
    <property type="project" value="InterPro"/>
</dbReference>
<dbReference type="Pfam" id="PF00067">
    <property type="entry name" value="p450"/>
    <property type="match status" value="1"/>
</dbReference>
<comment type="caution">
    <text evidence="8">The sequence shown here is derived from an EMBL/GenBank/DDBJ whole genome shotgun (WGS) entry which is preliminary data.</text>
</comment>
<dbReference type="PROSITE" id="PS00086">
    <property type="entry name" value="CYTOCHROME_P450"/>
    <property type="match status" value="1"/>
</dbReference>
<dbReference type="Proteomes" id="UP000233766">
    <property type="component" value="Unassembled WGS sequence"/>
</dbReference>
<dbReference type="SUPFAM" id="SSF48264">
    <property type="entry name" value="Cytochrome P450"/>
    <property type="match status" value="1"/>
</dbReference>
<dbReference type="PANTHER" id="PTHR46696">
    <property type="entry name" value="P450, PUTATIVE (EUROFUNG)-RELATED"/>
    <property type="match status" value="1"/>
</dbReference>
<dbReference type="InterPro" id="IPR002397">
    <property type="entry name" value="Cyt_P450_B"/>
</dbReference>
<dbReference type="AlphaFoldDB" id="A0A2N3WVV9"/>
<reference evidence="8 9" key="1">
    <citation type="submission" date="2017-12" db="EMBL/GenBank/DDBJ databases">
        <title>Sequencing the genomes of 1000 Actinobacteria strains.</title>
        <authorList>
            <person name="Klenk H.-P."/>
        </authorList>
    </citation>
    <scope>NUCLEOTIDE SEQUENCE [LARGE SCALE GENOMIC DNA]</scope>
    <source>
        <strain evidence="8 9">DSM 44489</strain>
    </source>
</reference>
<evidence type="ECO:0000256" key="1">
    <source>
        <dbReference type="ARBA" id="ARBA00010617"/>
    </source>
</evidence>
<dbReference type="PANTHER" id="PTHR46696:SF1">
    <property type="entry name" value="CYTOCHROME P450 YJIB-RELATED"/>
    <property type="match status" value="1"/>
</dbReference>
<evidence type="ECO:0000256" key="6">
    <source>
        <dbReference type="ARBA" id="ARBA00023033"/>
    </source>
</evidence>
<dbReference type="InterPro" id="IPR036396">
    <property type="entry name" value="Cyt_P450_sf"/>
</dbReference>
<dbReference type="EMBL" id="PJMW01000001">
    <property type="protein sequence ID" value="PKV98019.1"/>
    <property type="molecule type" value="Genomic_DNA"/>
</dbReference>
<keyword evidence="5 7" id="KW-0408">Iron</keyword>
<keyword evidence="3 7" id="KW-0479">Metal-binding</keyword>
<dbReference type="InterPro" id="IPR001128">
    <property type="entry name" value="Cyt_P450"/>
</dbReference>
<protein>
    <submittedName>
        <fullName evidence="8">Cytochrome P450</fullName>
    </submittedName>
</protein>
<accession>A0A2N3WVV9</accession>
<evidence type="ECO:0000256" key="2">
    <source>
        <dbReference type="ARBA" id="ARBA00022617"/>
    </source>
</evidence>
<evidence type="ECO:0000313" key="8">
    <source>
        <dbReference type="EMBL" id="PKV98019.1"/>
    </source>
</evidence>
<comment type="similarity">
    <text evidence="1 7">Belongs to the cytochrome P450 family.</text>
</comment>
<evidence type="ECO:0000256" key="4">
    <source>
        <dbReference type="ARBA" id="ARBA00023002"/>
    </source>
</evidence>
<sequence length="400" mass="43834">MAVDISIPRYRENLFSTEAILDPYPHYAALRAAGPAVWLPRQRVFAISRYAECKTVLRDDATFLSGCGVSLNPVANRLGRGTTLNSDAEEHATKRFVLAHRLTPKALREVTETIERFADSVVDTALASNRIDGVDDLATALPLSVVPDLIGWPHDGRAELLRWAGATFDSMGPINRHSVGAAKAAAEMLAFARRIARDRSVLDDSMGSDVFRAADEGMIDKKSCPALMIDYLAPSLDTTIGAISSALYLFAQNPTQWRAVRSDPGLIPRAVNEVVRIESPLRAFSRTAARDTDIGGVKIPGGSRVLVLFASANRDPTEWDEPESFDITRDAARQLGFGWGVHGCAGRTLARLETTSMLRALADRVERIELAGTPKWGVNNIIRRLERLPLELVPADRRRA</sequence>
<keyword evidence="2 7" id="KW-0349">Heme</keyword>
<evidence type="ECO:0000256" key="3">
    <source>
        <dbReference type="ARBA" id="ARBA00022723"/>
    </source>
</evidence>
<name>A0A2N3WVV9_9NOCA</name>
<evidence type="ECO:0000256" key="7">
    <source>
        <dbReference type="RuleBase" id="RU000461"/>
    </source>
</evidence>